<dbReference type="RefSeq" id="WP_073593516.1">
    <property type="nucleotide sequence ID" value="NZ_MRCE01000009.1"/>
</dbReference>
<feature type="active site" description="Charge relay system" evidence="5">
    <location>
        <position position="304"/>
    </location>
</feature>
<dbReference type="SUPFAM" id="SSF52743">
    <property type="entry name" value="Subtilisin-like"/>
    <property type="match status" value="1"/>
</dbReference>
<feature type="active site" description="Charge relay system" evidence="5">
    <location>
        <position position="495"/>
    </location>
</feature>
<dbReference type="PROSITE" id="PS00138">
    <property type="entry name" value="SUBTILASE_SER"/>
    <property type="match status" value="1"/>
</dbReference>
<dbReference type="PANTHER" id="PTHR43806:SF11">
    <property type="entry name" value="CEREVISIN-RELATED"/>
    <property type="match status" value="1"/>
</dbReference>
<reference evidence="7 8" key="1">
    <citation type="submission" date="2016-11" db="EMBL/GenBank/DDBJ databases">
        <title>Draft Genome Sequences of Nine Cyanobacterial Strains from Diverse Habitats.</title>
        <authorList>
            <person name="Zhu T."/>
            <person name="Hou S."/>
            <person name="Lu X."/>
            <person name="Hess W.R."/>
        </authorList>
    </citation>
    <scope>NUCLEOTIDE SEQUENCE [LARGE SCALE GENOMIC DNA]</scope>
    <source>
        <strain evidence="7 8">IAM M-71</strain>
    </source>
</reference>
<keyword evidence="2 5" id="KW-0645">Protease</keyword>
<evidence type="ECO:0000313" key="7">
    <source>
        <dbReference type="EMBL" id="OKH38077.1"/>
    </source>
</evidence>
<gene>
    <name evidence="7" type="ORF">NIES2119_10980</name>
</gene>
<feature type="domain" description="Peptidase S8/S53" evidence="6">
    <location>
        <begin position="260"/>
        <end position="543"/>
    </location>
</feature>
<comment type="similarity">
    <text evidence="1 5">Belongs to the peptidase S8 family.</text>
</comment>
<evidence type="ECO:0000256" key="5">
    <source>
        <dbReference type="PROSITE-ProRule" id="PRU01240"/>
    </source>
</evidence>
<dbReference type="Pfam" id="PF00082">
    <property type="entry name" value="Peptidase_S8"/>
    <property type="match status" value="1"/>
</dbReference>
<dbReference type="PROSITE" id="PS51892">
    <property type="entry name" value="SUBTILASE"/>
    <property type="match status" value="1"/>
</dbReference>
<evidence type="ECO:0000256" key="2">
    <source>
        <dbReference type="ARBA" id="ARBA00022670"/>
    </source>
</evidence>
<dbReference type="AlphaFoldDB" id="A0A1U7ILF2"/>
<organism evidence="7 8">
    <name type="scientific">[Phormidium ambiguum] IAM M-71</name>
    <dbReference type="NCBI Taxonomy" id="454136"/>
    <lineage>
        <taxon>Bacteria</taxon>
        <taxon>Bacillati</taxon>
        <taxon>Cyanobacteriota</taxon>
        <taxon>Cyanophyceae</taxon>
        <taxon>Oscillatoriophycideae</taxon>
        <taxon>Aerosakkonematales</taxon>
        <taxon>Aerosakkonemataceae</taxon>
        <taxon>Floridanema</taxon>
    </lineage>
</organism>
<evidence type="ECO:0000259" key="6">
    <source>
        <dbReference type="Pfam" id="PF00082"/>
    </source>
</evidence>
<proteinExistence type="inferred from homology"/>
<dbReference type="OrthoDB" id="9798386at2"/>
<name>A0A1U7ILF2_9CYAN</name>
<comment type="caution">
    <text evidence="7">The sequence shown here is derived from an EMBL/GenBank/DDBJ whole genome shotgun (WGS) entry which is preliminary data.</text>
</comment>
<feature type="active site" description="Charge relay system" evidence="5">
    <location>
        <position position="268"/>
    </location>
</feature>
<keyword evidence="3 5" id="KW-0378">Hydrolase</keyword>
<dbReference type="InterPro" id="IPR050131">
    <property type="entry name" value="Peptidase_S8_subtilisin-like"/>
</dbReference>
<dbReference type="InterPro" id="IPR015500">
    <property type="entry name" value="Peptidase_S8_subtilisin-rel"/>
</dbReference>
<dbReference type="PRINTS" id="PR00723">
    <property type="entry name" value="SUBTILISIN"/>
</dbReference>
<dbReference type="STRING" id="454136.NIES2119_10980"/>
<dbReference type="Proteomes" id="UP000185860">
    <property type="component" value="Unassembled WGS sequence"/>
</dbReference>
<evidence type="ECO:0000313" key="8">
    <source>
        <dbReference type="Proteomes" id="UP000185860"/>
    </source>
</evidence>
<keyword evidence="4 5" id="KW-0720">Serine protease</keyword>
<dbReference type="GO" id="GO:0006508">
    <property type="term" value="P:proteolysis"/>
    <property type="evidence" value="ECO:0007669"/>
    <property type="project" value="UniProtKB-KW"/>
</dbReference>
<evidence type="ECO:0000256" key="4">
    <source>
        <dbReference type="ARBA" id="ARBA00022825"/>
    </source>
</evidence>
<dbReference type="GO" id="GO:0004252">
    <property type="term" value="F:serine-type endopeptidase activity"/>
    <property type="evidence" value="ECO:0007669"/>
    <property type="project" value="UniProtKB-UniRule"/>
</dbReference>
<dbReference type="InterPro" id="IPR023828">
    <property type="entry name" value="Peptidase_S8_Ser-AS"/>
</dbReference>
<evidence type="ECO:0000256" key="1">
    <source>
        <dbReference type="ARBA" id="ARBA00011073"/>
    </source>
</evidence>
<dbReference type="InterPro" id="IPR036852">
    <property type="entry name" value="Peptidase_S8/S53_dom_sf"/>
</dbReference>
<dbReference type="EMBL" id="MRCE01000009">
    <property type="protein sequence ID" value="OKH38077.1"/>
    <property type="molecule type" value="Genomic_DNA"/>
</dbReference>
<evidence type="ECO:0000256" key="3">
    <source>
        <dbReference type="ARBA" id="ARBA00022801"/>
    </source>
</evidence>
<dbReference type="GO" id="GO:0005615">
    <property type="term" value="C:extracellular space"/>
    <property type="evidence" value="ECO:0007669"/>
    <property type="project" value="TreeGrafter"/>
</dbReference>
<dbReference type="PANTHER" id="PTHR43806">
    <property type="entry name" value="PEPTIDASE S8"/>
    <property type="match status" value="1"/>
</dbReference>
<accession>A0A1U7ILF2</accession>
<dbReference type="Gene3D" id="3.40.50.200">
    <property type="entry name" value="Peptidase S8/S53 domain"/>
    <property type="match status" value="1"/>
</dbReference>
<protein>
    <recommendedName>
        <fullName evidence="6">Peptidase S8/S53 domain-containing protein</fullName>
    </recommendedName>
</protein>
<sequence length="559" mass="60544">MFDTFPTETNFLNALPSNLEKGINTLLTTADFFPDNPSKFSRNSGYDSSYLLYQLGNVQIGKNLRNSIAFNEPEFTDDFSYEINELSSEGVDILTGNYENNQAANTNINLTSTNDNLTANFEQDINPNISIVSGTLRADRFSIEPENKLTVISGNGNVDFGKGAKDVLDLSDTFSSNVKFNFAYLTEGGVVFNPGNGDRIFDAITLNNNNLVLFEGIDAIQFADGLLNLSVTTTDPLFNQQWNLHIMGVHNAWRFSTGSNQILIGVQDSGLGFNYFGNIHPDFKNAIGYSNNVSDEFSDSYTSHGTAVQSIISATSNNGIGMSGINWNSTVFNIDVLGNDINDQSLVEATNNMIAQANSNNQRLVINMSLGYSGTFGQNYDIELEQIIASNPDVLFVIAAGNDGNLGIPGISSPAVLAQQYDNVIAVGASWGTKDEYGFSRNPGQRIEYAYGWGSQYGDGLTLMGPSEVITTGASDSIWGLGAYFDYETSFNGTSAATPNVAGVASLVWSANPNLTAFNIKEILSETAYDLGNYGYDIYYGHGFVNADAAVRRALVTRS</sequence>
<dbReference type="InterPro" id="IPR000209">
    <property type="entry name" value="Peptidase_S8/S53_dom"/>
</dbReference>